<dbReference type="PANTHER" id="PTHR43031">
    <property type="entry name" value="FAD-DEPENDENT OXIDOREDUCTASE"/>
    <property type="match status" value="1"/>
</dbReference>
<comment type="caution">
    <text evidence="2">The sequence shown here is derived from an EMBL/GenBank/DDBJ whole genome shotgun (WGS) entry which is preliminary data.</text>
</comment>
<feature type="domain" description="Rhodanese" evidence="1">
    <location>
        <begin position="20"/>
        <end position="107"/>
    </location>
</feature>
<dbReference type="SMART" id="SM00450">
    <property type="entry name" value="RHOD"/>
    <property type="match status" value="1"/>
</dbReference>
<accession>A0A926RSJ0</accession>
<dbReference type="EMBL" id="JACXAH010000003">
    <property type="protein sequence ID" value="MBD1371295.1"/>
    <property type="molecule type" value="Genomic_DNA"/>
</dbReference>
<proteinExistence type="predicted"/>
<dbReference type="Gene3D" id="3.40.250.10">
    <property type="entry name" value="Rhodanese-like domain"/>
    <property type="match status" value="1"/>
</dbReference>
<dbReference type="Proteomes" id="UP000661691">
    <property type="component" value="Unassembled WGS sequence"/>
</dbReference>
<dbReference type="PANTHER" id="PTHR43031:SF18">
    <property type="entry name" value="RHODANESE-RELATED SULFURTRANSFERASES"/>
    <property type="match status" value="1"/>
</dbReference>
<dbReference type="AlphaFoldDB" id="A0A926RSJ0"/>
<gene>
    <name evidence="2" type="ORF">IC620_02870</name>
</gene>
<sequence length="108" mass="12744">MMRTFEELEASKLSKLKNEERDQYIWVDVRTEEEYAEGHIPNTIHIPHDEVEARVTELESYKEKELILVCRSGRRSEYAAEILAEKGFKNLYNFKGGMLEWTGPVKHK</sequence>
<dbReference type="Pfam" id="PF00581">
    <property type="entry name" value="Rhodanese"/>
    <property type="match status" value="1"/>
</dbReference>
<organism evidence="2 3">
    <name type="scientific">Polycladospora coralii</name>
    <dbReference type="NCBI Taxonomy" id="2771432"/>
    <lineage>
        <taxon>Bacteria</taxon>
        <taxon>Bacillati</taxon>
        <taxon>Bacillota</taxon>
        <taxon>Bacilli</taxon>
        <taxon>Bacillales</taxon>
        <taxon>Thermoactinomycetaceae</taxon>
        <taxon>Polycladospora</taxon>
    </lineage>
</organism>
<evidence type="ECO:0000313" key="2">
    <source>
        <dbReference type="EMBL" id="MBD1371295.1"/>
    </source>
</evidence>
<dbReference type="PROSITE" id="PS50206">
    <property type="entry name" value="RHODANESE_3"/>
    <property type="match status" value="1"/>
</dbReference>
<reference evidence="2" key="1">
    <citation type="submission" date="2020-09" db="EMBL/GenBank/DDBJ databases">
        <title>A novel bacterium of genus Hazenella, isolated from South China Sea.</title>
        <authorList>
            <person name="Huang H."/>
            <person name="Mo K."/>
            <person name="Hu Y."/>
        </authorList>
    </citation>
    <scope>NUCLEOTIDE SEQUENCE</scope>
    <source>
        <strain evidence="2">IB182357</strain>
    </source>
</reference>
<protein>
    <submittedName>
        <fullName evidence="2">Rhodanese-like domain-containing protein</fullName>
    </submittedName>
</protein>
<evidence type="ECO:0000259" key="1">
    <source>
        <dbReference type="PROSITE" id="PS50206"/>
    </source>
</evidence>
<keyword evidence="3" id="KW-1185">Reference proteome</keyword>
<name>A0A926RSJ0_9BACL</name>
<dbReference type="InterPro" id="IPR001763">
    <property type="entry name" value="Rhodanese-like_dom"/>
</dbReference>
<evidence type="ECO:0000313" key="3">
    <source>
        <dbReference type="Proteomes" id="UP000661691"/>
    </source>
</evidence>
<dbReference type="CDD" id="cd00158">
    <property type="entry name" value="RHOD"/>
    <property type="match status" value="1"/>
</dbReference>
<dbReference type="InterPro" id="IPR036873">
    <property type="entry name" value="Rhodanese-like_dom_sf"/>
</dbReference>
<dbReference type="InterPro" id="IPR050229">
    <property type="entry name" value="GlpE_sulfurtransferase"/>
</dbReference>
<dbReference type="SUPFAM" id="SSF52821">
    <property type="entry name" value="Rhodanese/Cell cycle control phosphatase"/>
    <property type="match status" value="1"/>
</dbReference>